<evidence type="ECO:0000313" key="11">
    <source>
        <dbReference type="EMBL" id="MDX8152945.1"/>
    </source>
</evidence>
<keyword evidence="12" id="KW-1185">Reference proteome</keyword>
<keyword evidence="6 10" id="KW-0812">Transmembrane</keyword>
<dbReference type="Pfam" id="PF04188">
    <property type="entry name" value="Mannosyl_trans2"/>
    <property type="match status" value="1"/>
</dbReference>
<evidence type="ECO:0000256" key="5">
    <source>
        <dbReference type="ARBA" id="ARBA00022679"/>
    </source>
</evidence>
<sequence>MAAPRDRAATPRFAATVEEAFGADLVLALREAVRAFALSRAVVWIAGLLTIVLFGWAGSRGARLDPLWECRPTAVGGLDALIAPGCRWDSTWYLTIAGSGYSPAEPARSAFFPLYPLLTSIVSAPLGGALVPAGLLVSWSAAIAFLTALHQVVARARDRATARTVVRVAAYVPPAVFLSAIYTESLFLLLSLGCLAAARRDRWLLAGALGALASSCRSIGVLLVLPLLVEVLWGRRSDARTVARTVGRWTIRHRALRADVAWIALVPLGLLAYATYLGLATADPLGAVRAQGDWARQFLTPIGGLGAGVWAVVGRTGELAGAWSMPPLVDGQQAGLLLARDAVLLAVVVVAIAALWWARRRMPVSWLAWGAISLAYPLSVPSSQQPLMSLPRFAMACFPIVVALGLWAHARPGRMRWLAPLLLALQAGWAILFVSWVWAP</sequence>
<evidence type="ECO:0000256" key="3">
    <source>
        <dbReference type="ARBA" id="ARBA00022502"/>
    </source>
</evidence>
<protein>
    <submittedName>
        <fullName evidence="11">Mannosyltransferase family protein</fullName>
    </submittedName>
</protein>
<dbReference type="PANTHER" id="PTHR12468:SF2">
    <property type="entry name" value="GPI MANNOSYLTRANSFERASE 2"/>
    <property type="match status" value="1"/>
</dbReference>
<dbReference type="GO" id="GO:0016757">
    <property type="term" value="F:glycosyltransferase activity"/>
    <property type="evidence" value="ECO:0007669"/>
    <property type="project" value="UniProtKB-KW"/>
</dbReference>
<keyword evidence="4 11" id="KW-0328">Glycosyltransferase</keyword>
<accession>A0ABU4VQA3</accession>
<name>A0ABU4VQA3_9ACTN</name>
<comment type="pathway">
    <text evidence="2">Glycolipid biosynthesis; glycosylphosphatidylinositol-anchor biosynthesis.</text>
</comment>
<organism evidence="11 12">
    <name type="scientific">Patulibacter brassicae</name>
    <dbReference type="NCBI Taxonomy" id="1705717"/>
    <lineage>
        <taxon>Bacteria</taxon>
        <taxon>Bacillati</taxon>
        <taxon>Actinomycetota</taxon>
        <taxon>Thermoleophilia</taxon>
        <taxon>Solirubrobacterales</taxon>
        <taxon>Patulibacteraceae</taxon>
        <taxon>Patulibacter</taxon>
    </lineage>
</organism>
<keyword evidence="5" id="KW-0808">Transferase</keyword>
<evidence type="ECO:0000256" key="8">
    <source>
        <dbReference type="ARBA" id="ARBA00022989"/>
    </source>
</evidence>
<feature type="transmembrane region" description="Helical" evidence="10">
    <location>
        <begin position="126"/>
        <end position="149"/>
    </location>
</feature>
<feature type="transmembrane region" description="Helical" evidence="10">
    <location>
        <begin position="170"/>
        <end position="198"/>
    </location>
</feature>
<feature type="transmembrane region" description="Helical" evidence="10">
    <location>
        <begin position="334"/>
        <end position="357"/>
    </location>
</feature>
<dbReference type="Proteomes" id="UP001277761">
    <property type="component" value="Unassembled WGS sequence"/>
</dbReference>
<evidence type="ECO:0000256" key="4">
    <source>
        <dbReference type="ARBA" id="ARBA00022676"/>
    </source>
</evidence>
<dbReference type="InterPro" id="IPR007315">
    <property type="entry name" value="PIG-V/Gpi18"/>
</dbReference>
<keyword evidence="7" id="KW-0256">Endoplasmic reticulum</keyword>
<evidence type="ECO:0000256" key="10">
    <source>
        <dbReference type="SAM" id="Phobius"/>
    </source>
</evidence>
<keyword evidence="8 10" id="KW-1133">Transmembrane helix</keyword>
<comment type="subcellular location">
    <subcellularLocation>
        <location evidence="1">Endoplasmic reticulum membrane</location>
        <topology evidence="1">Multi-pass membrane protein</topology>
    </subcellularLocation>
</comment>
<dbReference type="PANTHER" id="PTHR12468">
    <property type="entry name" value="GPI MANNOSYLTRANSFERASE 2"/>
    <property type="match status" value="1"/>
</dbReference>
<feature type="transmembrane region" description="Helical" evidence="10">
    <location>
        <begin position="37"/>
        <end position="57"/>
    </location>
</feature>
<dbReference type="EMBL" id="JAXAVX010000009">
    <property type="protein sequence ID" value="MDX8152945.1"/>
    <property type="molecule type" value="Genomic_DNA"/>
</dbReference>
<evidence type="ECO:0000256" key="7">
    <source>
        <dbReference type="ARBA" id="ARBA00022824"/>
    </source>
</evidence>
<evidence type="ECO:0000256" key="9">
    <source>
        <dbReference type="ARBA" id="ARBA00023136"/>
    </source>
</evidence>
<dbReference type="RefSeq" id="WP_319955096.1">
    <property type="nucleotide sequence ID" value="NZ_JAXAVX010000009.1"/>
</dbReference>
<evidence type="ECO:0000256" key="2">
    <source>
        <dbReference type="ARBA" id="ARBA00004687"/>
    </source>
</evidence>
<comment type="caution">
    <text evidence="11">The sequence shown here is derived from an EMBL/GenBank/DDBJ whole genome shotgun (WGS) entry which is preliminary data.</text>
</comment>
<evidence type="ECO:0000313" key="12">
    <source>
        <dbReference type="Proteomes" id="UP001277761"/>
    </source>
</evidence>
<feature type="transmembrane region" description="Helical" evidence="10">
    <location>
        <begin position="392"/>
        <end position="410"/>
    </location>
</feature>
<evidence type="ECO:0000256" key="6">
    <source>
        <dbReference type="ARBA" id="ARBA00022692"/>
    </source>
</evidence>
<keyword evidence="9 10" id="KW-0472">Membrane</keyword>
<evidence type="ECO:0000256" key="1">
    <source>
        <dbReference type="ARBA" id="ARBA00004477"/>
    </source>
</evidence>
<feature type="transmembrane region" description="Helical" evidence="10">
    <location>
        <begin position="204"/>
        <end position="234"/>
    </location>
</feature>
<proteinExistence type="predicted"/>
<feature type="transmembrane region" description="Helical" evidence="10">
    <location>
        <begin position="417"/>
        <end position="439"/>
    </location>
</feature>
<feature type="transmembrane region" description="Helical" evidence="10">
    <location>
        <begin position="255"/>
        <end position="276"/>
    </location>
</feature>
<gene>
    <name evidence="11" type="ORF">SK069_15205</name>
</gene>
<keyword evidence="3" id="KW-0337">GPI-anchor biosynthesis</keyword>
<reference evidence="11 12" key="1">
    <citation type="submission" date="2023-11" db="EMBL/GenBank/DDBJ databases">
        <authorList>
            <person name="Xu M."/>
            <person name="Jiang T."/>
        </authorList>
    </citation>
    <scope>NUCLEOTIDE SEQUENCE [LARGE SCALE GENOMIC DNA]</scope>
    <source>
        <strain evidence="11 12">SD</strain>
    </source>
</reference>